<evidence type="ECO:0000256" key="2">
    <source>
        <dbReference type="ARBA" id="ARBA00023002"/>
    </source>
</evidence>
<dbReference type="PROSITE" id="PS00061">
    <property type="entry name" value="ADH_SHORT"/>
    <property type="match status" value="1"/>
</dbReference>
<evidence type="ECO:0000313" key="3">
    <source>
        <dbReference type="EMBL" id="TCJ85216.1"/>
    </source>
</evidence>
<proteinExistence type="inferred from homology"/>
<dbReference type="GO" id="GO:0016020">
    <property type="term" value="C:membrane"/>
    <property type="evidence" value="ECO:0007669"/>
    <property type="project" value="TreeGrafter"/>
</dbReference>
<dbReference type="SUPFAM" id="SSF51735">
    <property type="entry name" value="NAD(P)-binding Rossmann-fold domains"/>
    <property type="match status" value="1"/>
</dbReference>
<dbReference type="InterPro" id="IPR020904">
    <property type="entry name" value="Sc_DH/Rdtase_CS"/>
</dbReference>
<organism evidence="3 4">
    <name type="scientific">Cocleimonas flava</name>
    <dbReference type="NCBI Taxonomy" id="634765"/>
    <lineage>
        <taxon>Bacteria</taxon>
        <taxon>Pseudomonadati</taxon>
        <taxon>Pseudomonadota</taxon>
        <taxon>Gammaproteobacteria</taxon>
        <taxon>Thiotrichales</taxon>
        <taxon>Thiotrichaceae</taxon>
        <taxon>Cocleimonas</taxon>
    </lineage>
</organism>
<dbReference type="RefSeq" id="WP_131906917.1">
    <property type="nucleotide sequence ID" value="NZ_BAAAFU010000001.1"/>
</dbReference>
<evidence type="ECO:0000256" key="1">
    <source>
        <dbReference type="ARBA" id="ARBA00006484"/>
    </source>
</evidence>
<dbReference type="Proteomes" id="UP000294887">
    <property type="component" value="Unassembled WGS sequence"/>
</dbReference>
<dbReference type="InterPro" id="IPR036291">
    <property type="entry name" value="NAD(P)-bd_dom_sf"/>
</dbReference>
<evidence type="ECO:0000313" key="4">
    <source>
        <dbReference type="Proteomes" id="UP000294887"/>
    </source>
</evidence>
<dbReference type="GO" id="GO:0016491">
    <property type="term" value="F:oxidoreductase activity"/>
    <property type="evidence" value="ECO:0007669"/>
    <property type="project" value="UniProtKB-KW"/>
</dbReference>
<dbReference type="EMBL" id="SMFQ01000004">
    <property type="protein sequence ID" value="TCJ85216.1"/>
    <property type="molecule type" value="Genomic_DNA"/>
</dbReference>
<protein>
    <submittedName>
        <fullName evidence="3">Short-subunit dehydrogenase</fullName>
    </submittedName>
</protein>
<keyword evidence="4" id="KW-1185">Reference proteome</keyword>
<dbReference type="OrthoDB" id="335726at2"/>
<comment type="caution">
    <text evidence="3">The sequence shown here is derived from an EMBL/GenBank/DDBJ whole genome shotgun (WGS) entry which is preliminary data.</text>
</comment>
<dbReference type="Pfam" id="PF00106">
    <property type="entry name" value="adh_short"/>
    <property type="match status" value="1"/>
</dbReference>
<sequence length="256" mass="28090">MNKKTIVITGASSGIGSAIALRLAKPENRLILLARNQQKLDAVNTLCSNKSAEVMTHSIDVTEYQKLQDLITEIDTQYPIDLIICNAGVTNCVGRKGEAETWEEITQVVDTNLNGVLATINPLISRMQARKQGHIAIISSLAAFYGMPITPSYCASKAGLKGYGEAIRGWLKHDGIKVSMVYPGFVKSDLSDQFISDRPFMLTPEKAANIIVNGIEKQKPSITFPFPLNLGTWFLSVMPARIADWFMNLLFGAGKR</sequence>
<dbReference type="PRINTS" id="PR00081">
    <property type="entry name" value="GDHRDH"/>
</dbReference>
<dbReference type="Gene3D" id="3.40.50.720">
    <property type="entry name" value="NAD(P)-binding Rossmann-like Domain"/>
    <property type="match status" value="1"/>
</dbReference>
<reference evidence="3 4" key="1">
    <citation type="submission" date="2019-03" db="EMBL/GenBank/DDBJ databases">
        <title>Genomic Encyclopedia of Type Strains, Phase IV (KMG-IV): sequencing the most valuable type-strain genomes for metagenomic binning, comparative biology and taxonomic classification.</title>
        <authorList>
            <person name="Goeker M."/>
        </authorList>
    </citation>
    <scope>NUCLEOTIDE SEQUENCE [LARGE SCALE GENOMIC DNA]</scope>
    <source>
        <strain evidence="3 4">DSM 24830</strain>
    </source>
</reference>
<dbReference type="PANTHER" id="PTHR44196">
    <property type="entry name" value="DEHYDROGENASE/REDUCTASE SDR FAMILY MEMBER 7B"/>
    <property type="match status" value="1"/>
</dbReference>
<name>A0A4R1EU67_9GAMM</name>
<dbReference type="InterPro" id="IPR002347">
    <property type="entry name" value="SDR_fam"/>
</dbReference>
<dbReference type="PANTHER" id="PTHR44196:SF1">
    <property type="entry name" value="DEHYDROGENASE_REDUCTASE SDR FAMILY MEMBER 7B"/>
    <property type="match status" value="1"/>
</dbReference>
<keyword evidence="2" id="KW-0560">Oxidoreductase</keyword>
<comment type="similarity">
    <text evidence="1">Belongs to the short-chain dehydrogenases/reductases (SDR) family.</text>
</comment>
<accession>A0A4R1EU67</accession>
<gene>
    <name evidence="3" type="ORF">EV695_3183</name>
</gene>
<dbReference type="AlphaFoldDB" id="A0A4R1EU67"/>